<keyword evidence="1" id="KW-0812">Transmembrane</keyword>
<gene>
    <name evidence="2" type="ORF">CWC20_08290</name>
</gene>
<evidence type="ECO:0000256" key="1">
    <source>
        <dbReference type="SAM" id="Phobius"/>
    </source>
</evidence>
<proteinExistence type="predicted"/>
<feature type="transmembrane region" description="Helical" evidence="1">
    <location>
        <begin position="104"/>
        <end position="123"/>
    </location>
</feature>
<keyword evidence="3" id="KW-1185">Reference proteome</keyword>
<comment type="caution">
    <text evidence="2">The sequence shown here is derived from an EMBL/GenBank/DDBJ whole genome shotgun (WGS) entry which is preliminary data.</text>
</comment>
<accession>A0ABY2VYP1</accession>
<feature type="transmembrane region" description="Helical" evidence="1">
    <location>
        <begin position="135"/>
        <end position="159"/>
    </location>
</feature>
<reference evidence="3" key="1">
    <citation type="submission" date="2019-06" db="EMBL/GenBank/DDBJ databases">
        <title>Co-occurence of chitin degradation, pigmentation and bioactivity in marine Pseudoalteromonas.</title>
        <authorList>
            <person name="Sonnenschein E.C."/>
            <person name="Bech P.K."/>
        </authorList>
    </citation>
    <scope>NUCLEOTIDE SEQUENCE [LARGE SCALE GENOMIC DNA]</scope>
    <source>
        <strain evidence="3">S3895</strain>
    </source>
</reference>
<evidence type="ECO:0000313" key="3">
    <source>
        <dbReference type="Proteomes" id="UP000307164"/>
    </source>
</evidence>
<keyword evidence="1" id="KW-1133">Transmembrane helix</keyword>
<protein>
    <submittedName>
        <fullName evidence="2">Uncharacterized protein</fullName>
    </submittedName>
</protein>
<feature type="transmembrane region" description="Helical" evidence="1">
    <location>
        <begin position="12"/>
        <end position="30"/>
    </location>
</feature>
<sequence>MFNSFEQFLLSLGEHVVLAYVLLWLMYLFMFKRLDSYSILLSCLVVFALLMNVLTPYLYAVASSGEGAMSKAVWHLSFVSIYILAMSITRWLHSKVRVKLSKIAVFSIFLYATQAFAHLVRFTEKLIFSTDYTSGLYTFVIVGVNFLLVFVCVACIIVANKDRRFTT</sequence>
<feature type="transmembrane region" description="Helical" evidence="1">
    <location>
        <begin position="37"/>
        <end position="60"/>
    </location>
</feature>
<dbReference type="Proteomes" id="UP000307164">
    <property type="component" value="Unassembled WGS sequence"/>
</dbReference>
<dbReference type="EMBL" id="PNBW01000038">
    <property type="protein sequence ID" value="TMO75310.1"/>
    <property type="molecule type" value="Genomic_DNA"/>
</dbReference>
<feature type="transmembrane region" description="Helical" evidence="1">
    <location>
        <begin position="72"/>
        <end position="92"/>
    </location>
</feature>
<organism evidence="2 3">
    <name type="scientific">Pseudoalteromonas aurantia</name>
    <dbReference type="NCBI Taxonomy" id="43654"/>
    <lineage>
        <taxon>Bacteria</taxon>
        <taxon>Pseudomonadati</taxon>
        <taxon>Pseudomonadota</taxon>
        <taxon>Gammaproteobacteria</taxon>
        <taxon>Alteromonadales</taxon>
        <taxon>Pseudoalteromonadaceae</taxon>
        <taxon>Pseudoalteromonas</taxon>
    </lineage>
</organism>
<keyword evidence="1" id="KW-0472">Membrane</keyword>
<name>A0ABY2VYP1_9GAMM</name>
<dbReference type="RefSeq" id="WP_138676404.1">
    <property type="nucleotide sequence ID" value="NZ_PNBW01000038.1"/>
</dbReference>
<evidence type="ECO:0000313" key="2">
    <source>
        <dbReference type="EMBL" id="TMO75310.1"/>
    </source>
</evidence>